<keyword evidence="2" id="KW-0812">Transmembrane</keyword>
<dbReference type="NCBIfam" id="TIGR02532">
    <property type="entry name" value="IV_pilin_GFxxxE"/>
    <property type="match status" value="1"/>
</dbReference>
<accession>A0A4S2DIZ9</accession>
<feature type="coiled-coil region" evidence="1">
    <location>
        <begin position="44"/>
        <end position="71"/>
    </location>
</feature>
<dbReference type="EMBL" id="SRYR01000004">
    <property type="protein sequence ID" value="TGY42168.1"/>
    <property type="molecule type" value="Genomic_DNA"/>
</dbReference>
<dbReference type="OrthoDB" id="1911215at2"/>
<feature type="transmembrane region" description="Helical" evidence="2">
    <location>
        <begin position="7"/>
        <end position="32"/>
    </location>
</feature>
<sequence length="198" mass="22259">MKQKKNGFTLLELIITLSITVVVLGTIFTFFLNANKTIITSEVNSDIQIEIENIQKELSKYGSEAERLTRINGREVKVLDPAIPSSPDEIKYSDLITDPTSKGKLDVNEIAFKVESDIYKFTYNSGTRILELRKNLEPATQLSNKVTEFKVRPLDYRSNSGGNFNNVNGLEVSFVLNTKKGYSDVTTPASLIVKFRNK</sequence>
<reference evidence="3 4" key="1">
    <citation type="submission" date="2019-04" db="EMBL/GenBank/DDBJ databases">
        <title>Microbes associate with the intestines of laboratory mice.</title>
        <authorList>
            <person name="Navarre W."/>
            <person name="Wong E."/>
            <person name="Huang K."/>
            <person name="Tropini C."/>
            <person name="Ng K."/>
            <person name="Yu B."/>
        </authorList>
    </citation>
    <scope>NUCLEOTIDE SEQUENCE [LARGE SCALE GENOMIC DNA]</scope>
    <source>
        <strain evidence="3 4">NM50_B9-20</strain>
    </source>
</reference>
<keyword evidence="2" id="KW-1133">Transmembrane helix</keyword>
<organism evidence="3 4">
    <name type="scientific">Clostridium sartagoforme</name>
    <dbReference type="NCBI Taxonomy" id="84031"/>
    <lineage>
        <taxon>Bacteria</taxon>
        <taxon>Bacillati</taxon>
        <taxon>Bacillota</taxon>
        <taxon>Clostridia</taxon>
        <taxon>Eubacteriales</taxon>
        <taxon>Clostridiaceae</taxon>
        <taxon>Clostridium</taxon>
    </lineage>
</organism>
<dbReference type="Pfam" id="PF07963">
    <property type="entry name" value="N_methyl"/>
    <property type="match status" value="1"/>
</dbReference>
<protein>
    <submittedName>
        <fullName evidence="3">Type II secretion system protein</fullName>
    </submittedName>
</protein>
<gene>
    <name evidence="3" type="ORF">E5347_10565</name>
</gene>
<dbReference type="AlphaFoldDB" id="A0A4S2DIZ9"/>
<dbReference type="Proteomes" id="UP000306888">
    <property type="component" value="Unassembled WGS sequence"/>
</dbReference>
<keyword evidence="1" id="KW-0175">Coiled coil</keyword>
<evidence type="ECO:0000256" key="1">
    <source>
        <dbReference type="SAM" id="Coils"/>
    </source>
</evidence>
<comment type="caution">
    <text evidence="3">The sequence shown here is derived from an EMBL/GenBank/DDBJ whole genome shotgun (WGS) entry which is preliminary data.</text>
</comment>
<keyword evidence="4" id="KW-1185">Reference proteome</keyword>
<evidence type="ECO:0000313" key="4">
    <source>
        <dbReference type="Proteomes" id="UP000306888"/>
    </source>
</evidence>
<proteinExistence type="predicted"/>
<evidence type="ECO:0000256" key="2">
    <source>
        <dbReference type="SAM" id="Phobius"/>
    </source>
</evidence>
<dbReference type="RefSeq" id="WP_136007164.1">
    <property type="nucleotide sequence ID" value="NZ_SRYR01000004.1"/>
</dbReference>
<name>A0A4S2DIZ9_9CLOT</name>
<evidence type="ECO:0000313" key="3">
    <source>
        <dbReference type="EMBL" id="TGY42168.1"/>
    </source>
</evidence>
<keyword evidence="2" id="KW-0472">Membrane</keyword>
<dbReference type="InterPro" id="IPR012902">
    <property type="entry name" value="N_methyl_site"/>
</dbReference>